<sequence>MEGDYIDYLKGEYGPDRVWAVGPLKLLEDEGSGSGSSSTPARHDVMTWLDQRRDGSVVFVCFGSWVSLTENTVNVIAAGLERSGVNFVWRVGDNDVVPSDFEERVGCRGYVIKGWAPQMQILRHRALASFLTHCGWNSAVEATSVGAPMLTWPITGDQFITAKLLVDHLGVAFRAGEGNRVVPEPDKLAQILRESLDNTRPEIVRVKKLSDAAFVAIKGGSSNGDLDDLATRLVELKK</sequence>
<accession>A0A2P5BG05</accession>
<proteinExistence type="inferred from homology"/>
<dbReference type="PANTHER" id="PTHR48047:SF118">
    <property type="entry name" value="HEXOSYLTRANSFERASE-RELATED"/>
    <property type="match status" value="1"/>
</dbReference>
<comment type="caution">
    <text evidence="4">The sequence shown here is derived from an EMBL/GenBank/DDBJ whole genome shotgun (WGS) entry which is preliminary data.</text>
</comment>
<reference evidence="5" key="1">
    <citation type="submission" date="2016-06" db="EMBL/GenBank/DDBJ databases">
        <title>Parallel loss of symbiosis genes in relatives of nitrogen-fixing non-legume Parasponia.</title>
        <authorList>
            <person name="Van Velzen R."/>
            <person name="Holmer R."/>
            <person name="Bu F."/>
            <person name="Rutten L."/>
            <person name="Van Zeijl A."/>
            <person name="Liu W."/>
            <person name="Santuari L."/>
            <person name="Cao Q."/>
            <person name="Sharma T."/>
            <person name="Shen D."/>
            <person name="Roswanjaya Y."/>
            <person name="Wardhani T."/>
            <person name="Kalhor M.S."/>
            <person name="Jansen J."/>
            <person name="Van den Hoogen J."/>
            <person name="Gungor B."/>
            <person name="Hartog M."/>
            <person name="Hontelez J."/>
            <person name="Verver J."/>
            <person name="Yang W.-C."/>
            <person name="Schijlen E."/>
            <person name="Repin R."/>
            <person name="Schilthuizen M."/>
            <person name="Schranz E."/>
            <person name="Heidstra R."/>
            <person name="Miyata K."/>
            <person name="Fedorova E."/>
            <person name="Kohlen W."/>
            <person name="Bisseling T."/>
            <person name="Smit S."/>
            <person name="Geurts R."/>
        </authorList>
    </citation>
    <scope>NUCLEOTIDE SEQUENCE [LARGE SCALE GENOMIC DNA]</scope>
    <source>
        <strain evidence="5">cv. WU1-14</strain>
    </source>
</reference>
<dbReference type="Pfam" id="PF00201">
    <property type="entry name" value="UDPGT"/>
    <property type="match status" value="1"/>
</dbReference>
<gene>
    <name evidence="4" type="ORF">PanWU01x14_242350</name>
</gene>
<dbReference type="EMBL" id="JXTB01000290">
    <property type="protein sequence ID" value="PON47713.1"/>
    <property type="molecule type" value="Genomic_DNA"/>
</dbReference>
<keyword evidence="2" id="KW-0328">Glycosyltransferase</keyword>
<dbReference type="Gene3D" id="3.40.50.2000">
    <property type="entry name" value="Glycogen Phosphorylase B"/>
    <property type="match status" value="2"/>
</dbReference>
<dbReference type="AlphaFoldDB" id="A0A2P5BG05"/>
<dbReference type="FunFam" id="3.40.50.2000:FF:000060">
    <property type="entry name" value="Glycosyltransferase"/>
    <property type="match status" value="1"/>
</dbReference>
<name>A0A2P5BG05_PARAD</name>
<dbReference type="PANTHER" id="PTHR48047">
    <property type="entry name" value="GLYCOSYLTRANSFERASE"/>
    <property type="match status" value="1"/>
</dbReference>
<evidence type="ECO:0000256" key="2">
    <source>
        <dbReference type="ARBA" id="ARBA00022676"/>
    </source>
</evidence>
<keyword evidence="3 4" id="KW-0808">Transferase</keyword>
<dbReference type="SUPFAM" id="SSF53756">
    <property type="entry name" value="UDP-Glycosyltransferase/glycogen phosphorylase"/>
    <property type="match status" value="1"/>
</dbReference>
<dbReference type="CDD" id="cd03784">
    <property type="entry name" value="GT1_Gtf-like"/>
    <property type="match status" value="1"/>
</dbReference>
<dbReference type="GO" id="GO:0035251">
    <property type="term" value="F:UDP-glucosyltransferase activity"/>
    <property type="evidence" value="ECO:0007669"/>
    <property type="project" value="TreeGrafter"/>
</dbReference>
<keyword evidence="5" id="KW-1185">Reference proteome</keyword>
<evidence type="ECO:0000256" key="1">
    <source>
        <dbReference type="ARBA" id="ARBA00009995"/>
    </source>
</evidence>
<evidence type="ECO:0000256" key="3">
    <source>
        <dbReference type="ARBA" id="ARBA00022679"/>
    </source>
</evidence>
<evidence type="ECO:0000313" key="5">
    <source>
        <dbReference type="Proteomes" id="UP000237105"/>
    </source>
</evidence>
<dbReference type="InterPro" id="IPR002213">
    <property type="entry name" value="UDP_glucos_trans"/>
</dbReference>
<protein>
    <submittedName>
        <fullName evidence="4">UDP-glucuronosyl/UDP-glucosyltransferase</fullName>
    </submittedName>
</protein>
<organism evidence="4 5">
    <name type="scientific">Parasponia andersonii</name>
    <name type="common">Sponia andersonii</name>
    <dbReference type="NCBI Taxonomy" id="3476"/>
    <lineage>
        <taxon>Eukaryota</taxon>
        <taxon>Viridiplantae</taxon>
        <taxon>Streptophyta</taxon>
        <taxon>Embryophyta</taxon>
        <taxon>Tracheophyta</taxon>
        <taxon>Spermatophyta</taxon>
        <taxon>Magnoliopsida</taxon>
        <taxon>eudicotyledons</taxon>
        <taxon>Gunneridae</taxon>
        <taxon>Pentapetalae</taxon>
        <taxon>rosids</taxon>
        <taxon>fabids</taxon>
        <taxon>Rosales</taxon>
        <taxon>Cannabaceae</taxon>
        <taxon>Parasponia</taxon>
    </lineage>
</organism>
<dbReference type="OrthoDB" id="1192081at2759"/>
<comment type="similarity">
    <text evidence="1">Belongs to the UDP-glycosyltransferase family.</text>
</comment>
<evidence type="ECO:0000313" key="4">
    <source>
        <dbReference type="EMBL" id="PON47713.1"/>
    </source>
</evidence>
<dbReference type="Proteomes" id="UP000237105">
    <property type="component" value="Unassembled WGS sequence"/>
</dbReference>